<evidence type="ECO:0000313" key="6">
    <source>
        <dbReference type="EMBL" id="KAJ7198788.1"/>
    </source>
</evidence>
<evidence type="ECO:0000256" key="2">
    <source>
        <dbReference type="ARBA" id="ARBA00022771"/>
    </source>
</evidence>
<feature type="domain" description="MYND-type" evidence="5">
    <location>
        <begin position="383"/>
        <end position="422"/>
    </location>
</feature>
<proteinExistence type="predicted"/>
<protein>
    <recommendedName>
        <fullName evidence="5">MYND-type domain-containing protein</fullName>
    </recommendedName>
</protein>
<dbReference type="EMBL" id="JARJCW010000071">
    <property type="protein sequence ID" value="KAJ7198788.1"/>
    <property type="molecule type" value="Genomic_DNA"/>
</dbReference>
<dbReference type="AlphaFoldDB" id="A0AAD6V3T7"/>
<dbReference type="Proteomes" id="UP001219525">
    <property type="component" value="Unassembled WGS sequence"/>
</dbReference>
<keyword evidence="3" id="KW-0862">Zinc</keyword>
<evidence type="ECO:0000256" key="1">
    <source>
        <dbReference type="ARBA" id="ARBA00022723"/>
    </source>
</evidence>
<dbReference type="PROSITE" id="PS50865">
    <property type="entry name" value="ZF_MYND_2"/>
    <property type="match status" value="1"/>
</dbReference>
<comment type="caution">
    <text evidence="6">The sequence shown here is derived from an EMBL/GenBank/DDBJ whole genome shotgun (WGS) entry which is preliminary data.</text>
</comment>
<dbReference type="SUPFAM" id="SSF144232">
    <property type="entry name" value="HIT/MYND zinc finger-like"/>
    <property type="match status" value="1"/>
</dbReference>
<gene>
    <name evidence="6" type="ORF">GGX14DRAFT_665116</name>
</gene>
<evidence type="ECO:0000256" key="3">
    <source>
        <dbReference type="ARBA" id="ARBA00022833"/>
    </source>
</evidence>
<keyword evidence="7" id="KW-1185">Reference proteome</keyword>
<reference evidence="6" key="1">
    <citation type="submission" date="2023-03" db="EMBL/GenBank/DDBJ databases">
        <title>Massive genome expansion in bonnet fungi (Mycena s.s.) driven by repeated elements and novel gene families across ecological guilds.</title>
        <authorList>
            <consortium name="Lawrence Berkeley National Laboratory"/>
            <person name="Harder C.B."/>
            <person name="Miyauchi S."/>
            <person name="Viragh M."/>
            <person name="Kuo A."/>
            <person name="Thoen E."/>
            <person name="Andreopoulos B."/>
            <person name="Lu D."/>
            <person name="Skrede I."/>
            <person name="Drula E."/>
            <person name="Henrissat B."/>
            <person name="Morin E."/>
            <person name="Kohler A."/>
            <person name="Barry K."/>
            <person name="LaButti K."/>
            <person name="Morin E."/>
            <person name="Salamov A."/>
            <person name="Lipzen A."/>
            <person name="Mereny Z."/>
            <person name="Hegedus B."/>
            <person name="Baldrian P."/>
            <person name="Stursova M."/>
            <person name="Weitz H."/>
            <person name="Taylor A."/>
            <person name="Grigoriev I.V."/>
            <person name="Nagy L.G."/>
            <person name="Martin F."/>
            <person name="Kauserud H."/>
        </authorList>
    </citation>
    <scope>NUCLEOTIDE SEQUENCE</scope>
    <source>
        <strain evidence="6">9144</strain>
    </source>
</reference>
<sequence>MSVEETAAKLGLTGPLAEIRLKIKLWAVTQLLTPFLCNPEQPRIHVCAGALVKLTRWLLPPNEDPKTCFRLLRTEHRSCLDDLVRFAAVPRTDEQLRNLETQLNQCRCDVATYEVLRLVHDNINDVKDLTFKGLVSSVFTTLAHITLHGLKVGHVVGGQPVAEPDFGKKWPENAAALFPAGPEAAVESFARFFRSTKSPAILDFIRTILPHCPSLAVPISSSALLWEVLVEEGLQGAVEDCGASFVINEGDEGEKSSGPEKIIWAFTMFIQDFIATFTCSVRRKLASSVLASCGRRIHDLLLNVLLMCKDNPNQAKLEAFCFVVAGVAMTLLQAVPERQRPRRIHPVIMAHALQVQSSAREIVDVYGSLSRLTAVAQCCNAGCMETSESSAQKLRYCARCRVMRYCSSSCQKTAWRYHKNVCTDLETLNTKVMPKVGSRKTDSDAAGQVFVKFEKEARKLGFTEDRMKELSKELTPFLHLQNLDRSLQE</sequence>
<keyword evidence="1" id="KW-0479">Metal-binding</keyword>
<evidence type="ECO:0000313" key="7">
    <source>
        <dbReference type="Proteomes" id="UP001219525"/>
    </source>
</evidence>
<dbReference type="Pfam" id="PF01753">
    <property type="entry name" value="zf-MYND"/>
    <property type="match status" value="1"/>
</dbReference>
<dbReference type="GO" id="GO:0008270">
    <property type="term" value="F:zinc ion binding"/>
    <property type="evidence" value="ECO:0007669"/>
    <property type="project" value="UniProtKB-KW"/>
</dbReference>
<dbReference type="InterPro" id="IPR002893">
    <property type="entry name" value="Znf_MYND"/>
</dbReference>
<keyword evidence="2 4" id="KW-0863">Zinc-finger</keyword>
<name>A0AAD6V3T7_9AGAR</name>
<evidence type="ECO:0000256" key="4">
    <source>
        <dbReference type="PROSITE-ProRule" id="PRU00134"/>
    </source>
</evidence>
<dbReference type="Gene3D" id="6.10.140.2220">
    <property type="match status" value="1"/>
</dbReference>
<evidence type="ECO:0000259" key="5">
    <source>
        <dbReference type="PROSITE" id="PS50865"/>
    </source>
</evidence>
<accession>A0AAD6V3T7</accession>
<organism evidence="6 7">
    <name type="scientific">Mycena pura</name>
    <dbReference type="NCBI Taxonomy" id="153505"/>
    <lineage>
        <taxon>Eukaryota</taxon>
        <taxon>Fungi</taxon>
        <taxon>Dikarya</taxon>
        <taxon>Basidiomycota</taxon>
        <taxon>Agaricomycotina</taxon>
        <taxon>Agaricomycetes</taxon>
        <taxon>Agaricomycetidae</taxon>
        <taxon>Agaricales</taxon>
        <taxon>Marasmiineae</taxon>
        <taxon>Mycenaceae</taxon>
        <taxon>Mycena</taxon>
    </lineage>
</organism>